<dbReference type="InterPro" id="IPR007325">
    <property type="entry name" value="KFase/CYL"/>
</dbReference>
<dbReference type="PANTHER" id="PTHR34861:SF10">
    <property type="entry name" value="CYCLASE"/>
    <property type="match status" value="1"/>
</dbReference>
<name>A0A381NFT7_9ZZZZ</name>
<dbReference type="InterPro" id="IPR037175">
    <property type="entry name" value="KFase_sf"/>
</dbReference>
<reference evidence="1" key="1">
    <citation type="submission" date="2018-05" db="EMBL/GenBank/DDBJ databases">
        <authorList>
            <person name="Lanie J.A."/>
            <person name="Ng W.-L."/>
            <person name="Kazmierczak K.M."/>
            <person name="Andrzejewski T.M."/>
            <person name="Davidsen T.M."/>
            <person name="Wayne K.J."/>
            <person name="Tettelin H."/>
            <person name="Glass J.I."/>
            <person name="Rusch D."/>
            <person name="Podicherti R."/>
            <person name="Tsui H.-C.T."/>
            <person name="Winkler M.E."/>
        </authorList>
    </citation>
    <scope>NUCLEOTIDE SEQUENCE</scope>
</reference>
<evidence type="ECO:0000313" key="1">
    <source>
        <dbReference type="EMBL" id="SUZ53452.1"/>
    </source>
</evidence>
<dbReference type="PANTHER" id="PTHR34861">
    <property type="match status" value="1"/>
</dbReference>
<proteinExistence type="predicted"/>
<accession>A0A381NFT7</accession>
<protein>
    <recommendedName>
        <fullName evidence="2">Cyclase</fullName>
    </recommendedName>
</protein>
<dbReference type="AlphaFoldDB" id="A0A381NFT7"/>
<dbReference type="EMBL" id="UINC01000333">
    <property type="protein sequence ID" value="SUZ53452.1"/>
    <property type="molecule type" value="Genomic_DNA"/>
</dbReference>
<evidence type="ECO:0008006" key="2">
    <source>
        <dbReference type="Google" id="ProtNLM"/>
    </source>
</evidence>
<dbReference type="Pfam" id="PF04199">
    <property type="entry name" value="Cyclase"/>
    <property type="match status" value="1"/>
</dbReference>
<dbReference type="SUPFAM" id="SSF102198">
    <property type="entry name" value="Putative cyclase"/>
    <property type="match status" value="1"/>
</dbReference>
<organism evidence="1">
    <name type="scientific">marine metagenome</name>
    <dbReference type="NCBI Taxonomy" id="408172"/>
    <lineage>
        <taxon>unclassified sequences</taxon>
        <taxon>metagenomes</taxon>
        <taxon>ecological metagenomes</taxon>
    </lineage>
</organism>
<dbReference type="GO" id="GO:0019441">
    <property type="term" value="P:L-tryptophan catabolic process to kynurenine"/>
    <property type="evidence" value="ECO:0007669"/>
    <property type="project" value="InterPro"/>
</dbReference>
<sequence length="349" mass="38305">MKFITLILGLSLFTIMPSAESPATAPQQVRPTPHPSTQDPAVLVTPDQMSLWEAELSNWGRWGPVDQRGTLNLITPEKTRAAASLVEEGVTVSLGHFVSEEDAIDSQTFAPTEHWMTSVDPNTGRVRTALDAISFSLHDGQLSHLDALCHYATTRDGERIIFNGYPQNLDMEGCKDLAIDRMGPGFVTRGILVDMPLLRGVEWLEPSTPIYVSDLEEWEDFAGVTIGSGDVLLVRTGRWAKREADGPWAYGRVGAGLHASVLPWLKERGVALLVGDAVNDVQPSGVRGRNRPIHDLTQVFLGLPLVDNGYLLDVAKEAAERRRWQFMVSWQISRVPGGTASPFNALATF</sequence>
<gene>
    <name evidence="1" type="ORF">METZ01_LOCUS6306</name>
</gene>
<dbReference type="Gene3D" id="3.50.30.50">
    <property type="entry name" value="Putative cyclase"/>
    <property type="match status" value="1"/>
</dbReference>
<dbReference type="GO" id="GO:0004061">
    <property type="term" value="F:arylformamidase activity"/>
    <property type="evidence" value="ECO:0007669"/>
    <property type="project" value="InterPro"/>
</dbReference>